<feature type="transmembrane region" description="Helical" evidence="3">
    <location>
        <begin position="474"/>
        <end position="490"/>
    </location>
</feature>
<feature type="domain" description="Cytochrome c-type biogenesis protein CcmF C-terminal" evidence="5">
    <location>
        <begin position="342"/>
        <end position="638"/>
    </location>
</feature>
<dbReference type="GO" id="GO:0015232">
    <property type="term" value="F:heme transmembrane transporter activity"/>
    <property type="evidence" value="ECO:0007669"/>
    <property type="project" value="InterPro"/>
</dbReference>
<evidence type="ECO:0000256" key="1">
    <source>
        <dbReference type="ARBA" id="ARBA00009186"/>
    </source>
</evidence>
<evidence type="ECO:0000256" key="3">
    <source>
        <dbReference type="SAM" id="Phobius"/>
    </source>
</evidence>
<name>A0A081C0A9_VECG1</name>
<dbReference type="GO" id="GO:0017004">
    <property type="term" value="P:cytochrome complex assembly"/>
    <property type="evidence" value="ECO:0007669"/>
    <property type="project" value="UniProtKB-KW"/>
</dbReference>
<keyword evidence="3" id="KW-1133">Transmembrane helix</keyword>
<feature type="transmembrane region" description="Helical" evidence="3">
    <location>
        <begin position="335"/>
        <end position="356"/>
    </location>
</feature>
<dbReference type="Pfam" id="PF01578">
    <property type="entry name" value="Cytochrom_C_asm"/>
    <property type="match status" value="1"/>
</dbReference>
<dbReference type="AlphaFoldDB" id="A0A081C0A9"/>
<accession>A0A081C0A9</accession>
<feature type="transmembrane region" description="Helical" evidence="3">
    <location>
        <begin position="81"/>
        <end position="105"/>
    </location>
</feature>
<evidence type="ECO:0000313" key="6">
    <source>
        <dbReference type="EMBL" id="GAK58014.1"/>
    </source>
</evidence>
<evidence type="ECO:0000313" key="7">
    <source>
        <dbReference type="Proteomes" id="UP000030661"/>
    </source>
</evidence>
<dbReference type="GO" id="GO:0020037">
    <property type="term" value="F:heme binding"/>
    <property type="evidence" value="ECO:0007669"/>
    <property type="project" value="InterPro"/>
</dbReference>
<feature type="transmembrane region" description="Helical" evidence="3">
    <location>
        <begin position="235"/>
        <end position="255"/>
    </location>
</feature>
<dbReference type="HOGENOM" id="CLU_015041_3_0_0"/>
<dbReference type="GO" id="GO:0016020">
    <property type="term" value="C:membrane"/>
    <property type="evidence" value="ECO:0007669"/>
    <property type="project" value="InterPro"/>
</dbReference>
<dbReference type="Proteomes" id="UP000030661">
    <property type="component" value="Unassembled WGS sequence"/>
</dbReference>
<feature type="transmembrane region" description="Helical" evidence="3">
    <location>
        <begin position="419"/>
        <end position="439"/>
    </location>
</feature>
<feature type="transmembrane region" description="Helical" evidence="3">
    <location>
        <begin position="502"/>
        <end position="520"/>
    </location>
</feature>
<dbReference type="PANTHER" id="PTHR43653:SF1">
    <property type="entry name" value="CYTOCHROME C-TYPE BIOGENESIS PROTEIN CCMF"/>
    <property type="match status" value="1"/>
</dbReference>
<protein>
    <submittedName>
        <fullName evidence="6">Putative cytochrome c-type biogenesis protein CcmF</fullName>
    </submittedName>
</protein>
<dbReference type="InterPro" id="IPR003567">
    <property type="entry name" value="Cyt_c_biogenesis"/>
</dbReference>
<gene>
    <name evidence="6" type="ORF">U27_04987</name>
</gene>
<dbReference type="Pfam" id="PF16327">
    <property type="entry name" value="CcmF_C"/>
    <property type="match status" value="1"/>
</dbReference>
<feature type="transmembrane region" description="Helical" evidence="3">
    <location>
        <begin position="148"/>
        <end position="169"/>
    </location>
</feature>
<feature type="transmembrane region" description="Helical" evidence="3">
    <location>
        <begin position="620"/>
        <end position="643"/>
    </location>
</feature>
<keyword evidence="2" id="KW-0201">Cytochrome c-type biogenesis</keyword>
<dbReference type="PRINTS" id="PR01410">
    <property type="entry name" value="CCBIOGENESIS"/>
</dbReference>
<feature type="domain" description="Cytochrome c assembly protein" evidence="4">
    <location>
        <begin position="129"/>
        <end position="321"/>
    </location>
</feature>
<keyword evidence="3" id="KW-0472">Membrane</keyword>
<feature type="transmembrane region" description="Helical" evidence="3">
    <location>
        <begin position="203"/>
        <end position="223"/>
    </location>
</feature>
<dbReference type="STRING" id="1499967.U27_04987"/>
<evidence type="ECO:0000259" key="4">
    <source>
        <dbReference type="Pfam" id="PF01578"/>
    </source>
</evidence>
<feature type="transmembrane region" description="Helical" evidence="3">
    <location>
        <begin position="41"/>
        <end position="61"/>
    </location>
</feature>
<dbReference type="eggNOG" id="COG1138">
    <property type="taxonomic scope" value="Bacteria"/>
</dbReference>
<dbReference type="EMBL" id="DF820466">
    <property type="protein sequence ID" value="GAK58014.1"/>
    <property type="molecule type" value="Genomic_DNA"/>
</dbReference>
<feature type="transmembrane region" description="Helical" evidence="3">
    <location>
        <begin position="377"/>
        <end position="399"/>
    </location>
</feature>
<keyword evidence="7" id="KW-1185">Reference proteome</keyword>
<sequence>MVHLAQFSLILALFCAGYALIACGISLLTRNHIWLQSAIHALNALAAMLTLATGLLLFFLLQRNFQLEYVANYTDVSLAPVYVISALWAGQRGSLLFLTWLLALCGAVGIRHYQKQVVLARYGFSPASSFKRELADILWIFPEIAPEFPYLVAGLSLTSGFFVALLVFATHPFQLLTDPPLNGAGLNPLLQNPYMAVHPPVLFLGYACFVVPFILSFAVLITGEIRKEWLRMIQQWVLAGWFLLGIGILLGAHWAYLELGWGGYWSWDPVENASLLPWISSTALLHTLILQQRKGMLVRWNLLLSVITFALCILGTFITRSGILQSVHAYAQSSTGMYFLLFLAVTGLCAVSGLAVRWRTLRGQSPAFSIASKEASLLLATQLLIGLGFAVFYGTMYPILSELFTGKHLVINQAFFNRISIPLGLLLLALMGICQWLSWKQGVSGTSAHRFILIIGGSATATGLFGILEMTHLMTLLACTLGILAGASLLAGKKSLLRPATFFHAGIAVIIVAIAVSSTYKQESDATLFPGESSILGDFRFEYVQLHNKEDHQKGIVAAEIAIYRKEKLVTILTPEQQFHGPSPENAQRITEVGWFPSLLRDVYVILAGWDEQHHATFHFIVYPMILWIWIGGYGLFSIGFLLDVCETRRVTHKQE</sequence>
<evidence type="ECO:0000259" key="5">
    <source>
        <dbReference type="Pfam" id="PF16327"/>
    </source>
</evidence>
<comment type="similarity">
    <text evidence="1">Belongs to the CcmF/CycK/Ccl1/NrfE/CcsA family.</text>
</comment>
<feature type="transmembrane region" description="Helical" evidence="3">
    <location>
        <begin position="275"/>
        <end position="290"/>
    </location>
</feature>
<evidence type="ECO:0000256" key="2">
    <source>
        <dbReference type="ARBA" id="ARBA00022748"/>
    </source>
</evidence>
<keyword evidence="3" id="KW-0812">Transmembrane</keyword>
<feature type="transmembrane region" description="Helical" evidence="3">
    <location>
        <begin position="451"/>
        <end position="468"/>
    </location>
</feature>
<reference evidence="6 7" key="1">
    <citation type="journal article" date="2015" name="PeerJ">
        <title>First genomic representation of candidate bacterial phylum KSB3 points to enhanced environmental sensing as a trigger of wastewater bulking.</title>
        <authorList>
            <person name="Sekiguchi Y."/>
            <person name="Ohashi A."/>
            <person name="Parks D.H."/>
            <person name="Yamauchi T."/>
            <person name="Tyson G.W."/>
            <person name="Hugenholtz P."/>
        </authorList>
    </citation>
    <scope>NUCLEOTIDE SEQUENCE [LARGE SCALE GENOMIC DNA]</scope>
</reference>
<proteinExistence type="inferred from homology"/>
<organism evidence="6 7">
    <name type="scientific">Vecturithrix granuli</name>
    <dbReference type="NCBI Taxonomy" id="1499967"/>
    <lineage>
        <taxon>Bacteria</taxon>
        <taxon>Candidatus Moduliflexota</taxon>
        <taxon>Candidatus Vecturitrichia</taxon>
        <taxon>Candidatus Vecturitrichales</taxon>
        <taxon>Candidatus Vecturitrichaceae</taxon>
        <taxon>Candidatus Vecturithrix</taxon>
    </lineage>
</organism>
<dbReference type="InterPro" id="IPR002541">
    <property type="entry name" value="Cyt_c_assembly"/>
</dbReference>
<dbReference type="InterPro" id="IPR032523">
    <property type="entry name" value="CcmF_C"/>
</dbReference>
<feature type="transmembrane region" description="Helical" evidence="3">
    <location>
        <begin position="302"/>
        <end position="323"/>
    </location>
</feature>
<dbReference type="PANTHER" id="PTHR43653">
    <property type="entry name" value="CYTOCHROME C ASSEMBLY PROTEIN-RELATED"/>
    <property type="match status" value="1"/>
</dbReference>
<feature type="transmembrane region" description="Helical" evidence="3">
    <location>
        <begin position="6"/>
        <end position="29"/>
    </location>
</feature>